<feature type="compositionally biased region" description="Basic and acidic residues" evidence="7">
    <location>
        <begin position="288"/>
        <end position="306"/>
    </location>
</feature>
<evidence type="ECO:0000256" key="5">
    <source>
        <dbReference type="ARBA" id="ARBA00023180"/>
    </source>
</evidence>
<dbReference type="GO" id="GO:0032259">
    <property type="term" value="P:methylation"/>
    <property type="evidence" value="ECO:0007669"/>
    <property type="project" value="UniProtKB-KW"/>
</dbReference>
<name>A0AA38SDX6_9ASTR</name>
<dbReference type="InterPro" id="IPR004159">
    <property type="entry name" value="Put_SAM_MeTrfase"/>
</dbReference>
<sequence>MATGKFRAAKRSSNGTYTSTVTTLVFVCICGLGLWMLTSNSYVSPNKSITRISDEATQLRSRKIPTDSPVFEDNPGNLPDDAIQTDDPTAGSNQTRNTIDGNADELRNREVAKQRTETPGSEVDKQPEVGEELVRKTEGKEMPLGSEVDKRPEADEEPKTEDVGTAKDTGQQDKAVTEPEAGTSGSEVDKSLHVSEADEEPKIKTDEVQISEESSTTTTQNQQIEETPVVAKNTTTVDEEDHQIRKTEHSEDEEEEHHITEEEQENRMEKHQQQQEESQNEETSTDQTQHDEEKPSEPHQETKTEAPTEDDNTTTTTTTVIAPDKDSKAETTVGEEGSSGIPKEPHEPKKGWETQAGESKNQKERRQERNNLAGLAPDHKWELCNVTTGTNYIPCLDNDIAIQKLASKTHFEHRERHCPEEGPMCLVPMPEGYNTPIPWPHSRDKIWLHNVPYKSLEEIKGHQNWVRVNGEFLTFPEGGIESDNGAVQYIDVLQEAVPEIAWGKHTRVVLDVGCGVGSFGGYLFDRDVLAMSFGPNDEQEAQIQIALERGIPAISAVMGTQRLPFPSKVFDLIHCARCRVPWHKEGGMLLLELNRLLRPGGYFVWSATPVYQNHDEDVQMWEEMSTLTVAMCWELLTITKDKHNSVGVAIYRKPESNECYNGRKKEQPPMCKPDDDPNAAWYIPFQACMHYAPVVDTERGFRWPEDWPSRVQIPPYWLPRSQMGIYGRPAPHDLISDYDYWKQVVSKSYMSELGFNWTNVRNVMDMRAVYGGFAAALKDLKLWVLNVVSTNSPDTLPIIFERGLFGIYHDWCESFSTYPRTYDLLHADHLFSMLKKRCKIAPVMVEVDRIARPGGKLIVREESSTLGEVENLLKSLHWDVRLISSNNREGILSAQKSTWRPEESEISL</sequence>
<keyword evidence="4" id="KW-0735">Signal-anchor</keyword>
<keyword evidence="3" id="KW-0808">Transferase</keyword>
<accession>A0AA38SDX6</accession>
<dbReference type="Gene3D" id="3.40.50.150">
    <property type="entry name" value="Vaccinia Virus protein VP39"/>
    <property type="match status" value="1"/>
</dbReference>
<comment type="subcellular location">
    <subcellularLocation>
        <location evidence="6">Endomembrane system</location>
        <topology evidence="6">Single-pass membrane protein</topology>
    </subcellularLocation>
    <subcellularLocation>
        <location evidence="1">Membrane</location>
        <topology evidence="1">Single-pass type II membrane protein</topology>
    </subcellularLocation>
</comment>
<gene>
    <name evidence="9" type="ORF">OSB04_027451</name>
</gene>
<evidence type="ECO:0000256" key="7">
    <source>
        <dbReference type="SAM" id="MobiDB-lite"/>
    </source>
</evidence>
<dbReference type="GO" id="GO:0005768">
    <property type="term" value="C:endosome"/>
    <property type="evidence" value="ECO:0007669"/>
    <property type="project" value="TreeGrafter"/>
</dbReference>
<dbReference type="GO" id="GO:0016020">
    <property type="term" value="C:membrane"/>
    <property type="evidence" value="ECO:0007669"/>
    <property type="project" value="UniProtKB-SubCell"/>
</dbReference>
<dbReference type="EMBL" id="JARYMX010000007">
    <property type="protein sequence ID" value="KAJ9540945.1"/>
    <property type="molecule type" value="Genomic_DNA"/>
</dbReference>
<keyword evidence="3" id="KW-0489">Methyltransferase</keyword>
<dbReference type="AlphaFoldDB" id="A0AA38SDX6"/>
<feature type="compositionally biased region" description="Basic and acidic residues" evidence="7">
    <location>
        <begin position="343"/>
        <end position="352"/>
    </location>
</feature>
<evidence type="ECO:0000256" key="4">
    <source>
        <dbReference type="ARBA" id="ARBA00022968"/>
    </source>
</evidence>
<keyword evidence="8" id="KW-0472">Membrane</keyword>
<dbReference type="SUPFAM" id="SSF53335">
    <property type="entry name" value="S-adenosyl-L-methionine-dependent methyltransferases"/>
    <property type="match status" value="2"/>
</dbReference>
<feature type="compositionally biased region" description="Polar residues" evidence="7">
    <location>
        <begin position="86"/>
        <end position="100"/>
    </location>
</feature>
<keyword evidence="8" id="KW-1133">Transmembrane helix</keyword>
<reference evidence="9" key="1">
    <citation type="submission" date="2023-03" db="EMBL/GenBank/DDBJ databases">
        <title>Chromosome-scale reference genome and RAD-based genetic map of yellow starthistle (Centaurea solstitialis) reveal putative structural variation and QTLs associated with invader traits.</title>
        <authorList>
            <person name="Reatini B."/>
            <person name="Cang F.A."/>
            <person name="Jiang Q."/>
            <person name="Mckibben M.T.W."/>
            <person name="Barker M.S."/>
            <person name="Rieseberg L.H."/>
            <person name="Dlugosch K.M."/>
        </authorList>
    </citation>
    <scope>NUCLEOTIDE SEQUENCE</scope>
    <source>
        <strain evidence="9">CAN-66</strain>
        <tissue evidence="9">Leaf</tissue>
    </source>
</reference>
<evidence type="ECO:0000256" key="8">
    <source>
        <dbReference type="SAM" id="Phobius"/>
    </source>
</evidence>
<dbReference type="Pfam" id="PF03141">
    <property type="entry name" value="Methyltransf_29"/>
    <property type="match status" value="1"/>
</dbReference>
<dbReference type="GO" id="GO:0008168">
    <property type="term" value="F:methyltransferase activity"/>
    <property type="evidence" value="ECO:0007669"/>
    <property type="project" value="UniProtKB-KW"/>
</dbReference>
<evidence type="ECO:0008006" key="11">
    <source>
        <dbReference type="Google" id="ProtNLM"/>
    </source>
</evidence>
<feature type="compositionally biased region" description="Basic and acidic residues" evidence="7">
    <location>
        <begin position="104"/>
        <end position="153"/>
    </location>
</feature>
<comment type="caution">
    <text evidence="9">The sequence shown here is derived from an EMBL/GenBank/DDBJ whole genome shotgun (WGS) entry which is preliminary data.</text>
</comment>
<keyword evidence="8" id="KW-0812">Transmembrane</keyword>
<dbReference type="GO" id="GO:0005802">
    <property type="term" value="C:trans-Golgi network"/>
    <property type="evidence" value="ECO:0007669"/>
    <property type="project" value="TreeGrafter"/>
</dbReference>
<protein>
    <recommendedName>
        <fullName evidence="11">Methyltransferase PMT27</fullName>
    </recommendedName>
</protein>
<dbReference type="InterPro" id="IPR029063">
    <property type="entry name" value="SAM-dependent_MTases_sf"/>
</dbReference>
<evidence type="ECO:0000256" key="1">
    <source>
        <dbReference type="ARBA" id="ARBA00004606"/>
    </source>
</evidence>
<proteinExistence type="inferred from homology"/>
<organism evidence="9 10">
    <name type="scientific">Centaurea solstitialis</name>
    <name type="common">yellow star-thistle</name>
    <dbReference type="NCBI Taxonomy" id="347529"/>
    <lineage>
        <taxon>Eukaryota</taxon>
        <taxon>Viridiplantae</taxon>
        <taxon>Streptophyta</taxon>
        <taxon>Embryophyta</taxon>
        <taxon>Tracheophyta</taxon>
        <taxon>Spermatophyta</taxon>
        <taxon>Magnoliopsida</taxon>
        <taxon>eudicotyledons</taxon>
        <taxon>Gunneridae</taxon>
        <taxon>Pentapetalae</taxon>
        <taxon>asterids</taxon>
        <taxon>campanulids</taxon>
        <taxon>Asterales</taxon>
        <taxon>Asteraceae</taxon>
        <taxon>Carduoideae</taxon>
        <taxon>Cardueae</taxon>
        <taxon>Centaureinae</taxon>
        <taxon>Centaurea</taxon>
    </lineage>
</organism>
<feature type="compositionally biased region" description="Basic and acidic residues" evidence="7">
    <location>
        <begin position="360"/>
        <end position="369"/>
    </location>
</feature>
<feature type="compositionally biased region" description="Low complexity" evidence="7">
    <location>
        <begin position="211"/>
        <end position="227"/>
    </location>
</feature>
<dbReference type="Proteomes" id="UP001172457">
    <property type="component" value="Chromosome 7"/>
</dbReference>
<keyword evidence="5" id="KW-0325">Glycoprotein</keyword>
<keyword evidence="10" id="KW-1185">Reference proteome</keyword>
<evidence type="ECO:0000313" key="9">
    <source>
        <dbReference type="EMBL" id="KAJ9540945.1"/>
    </source>
</evidence>
<dbReference type="PANTHER" id="PTHR10108">
    <property type="entry name" value="SAM-DEPENDENT METHYLTRANSFERASE"/>
    <property type="match status" value="1"/>
</dbReference>
<evidence type="ECO:0000313" key="10">
    <source>
        <dbReference type="Proteomes" id="UP001172457"/>
    </source>
</evidence>
<feature type="region of interest" description="Disordered" evidence="7">
    <location>
        <begin position="59"/>
        <end position="374"/>
    </location>
</feature>
<comment type="similarity">
    <text evidence="2">Belongs to the methyltransferase superfamily.</text>
</comment>
<evidence type="ECO:0000256" key="3">
    <source>
        <dbReference type="ARBA" id="ARBA00022603"/>
    </source>
</evidence>
<feature type="compositionally biased region" description="Basic and acidic residues" evidence="7">
    <location>
        <begin position="256"/>
        <end position="274"/>
    </location>
</feature>
<dbReference type="PANTHER" id="PTHR10108:SF1077">
    <property type="entry name" value="METHYLTRANSFERASE PMT27-RELATED"/>
    <property type="match status" value="1"/>
</dbReference>
<evidence type="ECO:0000256" key="2">
    <source>
        <dbReference type="ARBA" id="ARBA00008361"/>
    </source>
</evidence>
<feature type="compositionally biased region" description="Basic and acidic residues" evidence="7">
    <location>
        <begin position="187"/>
        <end position="207"/>
    </location>
</feature>
<evidence type="ECO:0000256" key="6">
    <source>
        <dbReference type="ARBA" id="ARBA00037847"/>
    </source>
</evidence>
<feature type="transmembrane region" description="Helical" evidence="8">
    <location>
        <begin position="21"/>
        <end position="38"/>
    </location>
</feature>
<dbReference type="FunFam" id="3.40.50.150:FF:000148">
    <property type="entry name" value="Probable methyltransferase PMT25"/>
    <property type="match status" value="1"/>
</dbReference>